<protein>
    <recommendedName>
        <fullName evidence="3">DNA-binding protein</fullName>
    </recommendedName>
</protein>
<dbReference type="CDD" id="cd04488">
    <property type="entry name" value="RecG_wedge_OBF"/>
    <property type="match status" value="1"/>
</dbReference>
<dbReference type="InterPro" id="IPR016499">
    <property type="entry name" value="NucleicA-bd_Rv2694c_prd"/>
</dbReference>
<organism evidence="1 2">
    <name type="scientific">Arsenicicoccus piscis</name>
    <dbReference type="NCBI Taxonomy" id="673954"/>
    <lineage>
        <taxon>Bacteria</taxon>
        <taxon>Bacillati</taxon>
        <taxon>Actinomycetota</taxon>
        <taxon>Actinomycetes</taxon>
        <taxon>Micrococcales</taxon>
        <taxon>Intrasporangiaceae</taxon>
        <taxon>Arsenicicoccus</taxon>
    </lineage>
</organism>
<reference evidence="2" key="1">
    <citation type="journal article" date="2019" name="Int. J. Syst. Evol. Microbiol.">
        <title>The Global Catalogue of Microorganisms (GCM) 10K type strain sequencing project: providing services to taxonomists for standard genome sequencing and annotation.</title>
        <authorList>
            <consortium name="The Broad Institute Genomics Platform"/>
            <consortium name="The Broad Institute Genome Sequencing Center for Infectious Disease"/>
            <person name="Wu L."/>
            <person name="Ma J."/>
        </authorList>
    </citation>
    <scope>NUCLEOTIDE SEQUENCE [LARGE SCALE GENOMIC DNA]</scope>
    <source>
        <strain evidence="2">NBRC 105830</strain>
    </source>
</reference>
<comment type="caution">
    <text evidence="1">The sequence shown here is derived from an EMBL/GenBank/DDBJ whole genome shotgun (WGS) entry which is preliminary data.</text>
</comment>
<dbReference type="PIRSF" id="PIRSF006910">
    <property type="entry name" value="NA_bind_Rv2694c_prd"/>
    <property type="match status" value="1"/>
</dbReference>
<accession>A0ABQ6HMA0</accession>
<evidence type="ECO:0000313" key="1">
    <source>
        <dbReference type="EMBL" id="GMA19501.1"/>
    </source>
</evidence>
<dbReference type="SUPFAM" id="SSF50249">
    <property type="entry name" value="Nucleic acid-binding proteins"/>
    <property type="match status" value="1"/>
</dbReference>
<name>A0ABQ6HMA0_9MICO</name>
<dbReference type="Gene3D" id="2.40.50.140">
    <property type="entry name" value="Nucleic acid-binding proteins"/>
    <property type="match status" value="1"/>
</dbReference>
<dbReference type="Proteomes" id="UP001157109">
    <property type="component" value="Unassembled WGS sequence"/>
</dbReference>
<dbReference type="RefSeq" id="WP_241445084.1">
    <property type="nucleotide sequence ID" value="NZ_BSUJ01000001.1"/>
</dbReference>
<gene>
    <name evidence="1" type="ORF">GCM10025862_15220</name>
</gene>
<dbReference type="InterPro" id="IPR012340">
    <property type="entry name" value="NA-bd_OB-fold"/>
</dbReference>
<dbReference type="EMBL" id="BSUJ01000001">
    <property type="protein sequence ID" value="GMA19501.1"/>
    <property type="molecule type" value="Genomic_DNA"/>
</dbReference>
<proteinExistence type="predicted"/>
<evidence type="ECO:0000313" key="2">
    <source>
        <dbReference type="Proteomes" id="UP001157109"/>
    </source>
</evidence>
<sequence>MSITRERRPGRLRRLLGRLATDQDELDNSELRESSQGLGHRTIAELADREVATVSGTIRNTTLSPLGQVPALRAELYDGTQRLQLIWLGRRSIAGIHPGTYLRARGRVCTKDGIKTIYNPFYDILPNRGR</sequence>
<keyword evidence="2" id="KW-1185">Reference proteome</keyword>
<evidence type="ECO:0008006" key="3">
    <source>
        <dbReference type="Google" id="ProtNLM"/>
    </source>
</evidence>